<evidence type="ECO:0000313" key="1">
    <source>
        <dbReference type="EMBL" id="MBE0404274.1"/>
    </source>
</evidence>
<keyword evidence="2" id="KW-1185">Reference proteome</keyword>
<comment type="caution">
    <text evidence="1">The sequence shown here is derived from an EMBL/GenBank/DDBJ whole genome shotgun (WGS) entry which is preliminary data.</text>
</comment>
<dbReference type="EMBL" id="RRZC01000012">
    <property type="protein sequence ID" value="MBE0404274.1"/>
    <property type="molecule type" value="Genomic_DNA"/>
</dbReference>
<evidence type="ECO:0000313" key="2">
    <source>
        <dbReference type="Proteomes" id="UP000754821"/>
    </source>
</evidence>
<dbReference type="Proteomes" id="UP000754821">
    <property type="component" value="Unassembled WGS sequence"/>
</dbReference>
<sequence length="128" mass="13869">MPQQYMPTAMTSLRLGQVGLWSLALLLWCAAPHEVMPRAAEPGHHSALEDHTKPLIVLANPLNRLSLDHDKRRQNPVVIQNDTGVALPAHERWPGIAPAVYHCVLNTLGSSNPGLPGGLPPCRAPPYA</sequence>
<reference evidence="1 2" key="1">
    <citation type="submission" date="2020-07" db="EMBL/GenBank/DDBJ databases">
        <title>Halophilic bacteria isolated from french cheeses.</title>
        <authorList>
            <person name="Kothe C.I."/>
            <person name="Farah-Kraiem B."/>
            <person name="Renault P."/>
            <person name="Dridi B."/>
        </authorList>
    </citation>
    <scope>NUCLEOTIDE SEQUENCE [LARGE SCALE GENOMIC DNA]</scope>
    <source>
        <strain evidence="1 2">FME16</strain>
    </source>
</reference>
<organism evidence="1 2">
    <name type="scientific">Halomonas citrativorans</name>
    <dbReference type="NCBI Taxonomy" id="2742612"/>
    <lineage>
        <taxon>Bacteria</taxon>
        <taxon>Pseudomonadati</taxon>
        <taxon>Pseudomonadota</taxon>
        <taxon>Gammaproteobacteria</taxon>
        <taxon>Oceanospirillales</taxon>
        <taxon>Halomonadaceae</taxon>
        <taxon>Halomonas</taxon>
    </lineage>
</organism>
<accession>A0ABR9FD55</accession>
<proteinExistence type="predicted"/>
<dbReference type="RefSeq" id="WP_140398963.1">
    <property type="nucleotide sequence ID" value="NZ_FUKM01000014.1"/>
</dbReference>
<name>A0ABR9FD55_9GAMM</name>
<gene>
    <name evidence="1" type="ORF">EI163_12050</name>
</gene>
<protein>
    <submittedName>
        <fullName evidence="1">Uncharacterized protein</fullName>
    </submittedName>
</protein>